<feature type="region of interest" description="Disordered" evidence="3">
    <location>
        <begin position="405"/>
        <end position="436"/>
    </location>
</feature>
<feature type="domain" description="Selenocysteine-specific elongation factor 3rd" evidence="7">
    <location>
        <begin position="273"/>
        <end position="381"/>
    </location>
</feature>
<dbReference type="InterPro" id="IPR004161">
    <property type="entry name" value="EFTu-like_2"/>
</dbReference>
<dbReference type="Pfam" id="PF03144">
    <property type="entry name" value="GTP_EFTU_D2"/>
    <property type="match status" value="1"/>
</dbReference>
<dbReference type="SUPFAM" id="SSF52540">
    <property type="entry name" value="P-loop containing nucleoside triphosphate hydrolases"/>
    <property type="match status" value="1"/>
</dbReference>
<dbReference type="FunFam" id="2.40.30.10:FF:000052">
    <property type="entry name" value="Selenocysteine-specific elongation factor EF-Sec"/>
    <property type="match status" value="1"/>
</dbReference>
<comment type="subcellular location">
    <subcellularLocation>
        <location evidence="1">Plastid</location>
        <location evidence="1">Chloroplast</location>
    </subcellularLocation>
</comment>
<dbReference type="PANTHER" id="PTHR43721">
    <property type="entry name" value="ELONGATION FACTOR TU-RELATED"/>
    <property type="match status" value="1"/>
</dbReference>
<dbReference type="Pfam" id="PF21208">
    <property type="entry name" value="euk_SelB_III"/>
    <property type="match status" value="1"/>
</dbReference>
<dbReference type="InterPro" id="IPR049394">
    <property type="entry name" value="eEFSec_C"/>
</dbReference>
<dbReference type="GO" id="GO:0003746">
    <property type="term" value="F:translation elongation factor activity"/>
    <property type="evidence" value="ECO:0007669"/>
    <property type="project" value="TreeGrafter"/>
</dbReference>
<dbReference type="GO" id="GO:0005525">
    <property type="term" value="F:GTP binding"/>
    <property type="evidence" value="ECO:0007669"/>
    <property type="project" value="InterPro"/>
</dbReference>
<dbReference type="Pfam" id="PF21131">
    <property type="entry name" value="eEFSec_4th"/>
    <property type="match status" value="1"/>
</dbReference>
<dbReference type="PANTHER" id="PTHR43721:SF11">
    <property type="entry name" value="SELENOCYSTEINE-SPECIFIC ELONGATION FACTOR"/>
    <property type="match status" value="1"/>
</dbReference>
<evidence type="ECO:0000259" key="4">
    <source>
        <dbReference type="Pfam" id="PF00009"/>
    </source>
</evidence>
<feature type="domain" description="Translation elongation factor EFTu-like" evidence="5">
    <location>
        <begin position="194"/>
        <end position="258"/>
    </location>
</feature>
<dbReference type="InterPro" id="IPR000795">
    <property type="entry name" value="T_Tr_GTP-bd_dom"/>
</dbReference>
<dbReference type="Gene3D" id="2.40.30.10">
    <property type="entry name" value="Translation factors"/>
    <property type="match status" value="1"/>
</dbReference>
<feature type="domain" description="Tr-type G" evidence="4">
    <location>
        <begin position="8"/>
        <end position="150"/>
    </location>
</feature>
<dbReference type="InterPro" id="IPR049393">
    <property type="entry name" value="eEFSec_III"/>
</dbReference>
<dbReference type="CDD" id="cd04094">
    <property type="entry name" value="eSelB_III"/>
    <property type="match status" value="1"/>
</dbReference>
<keyword evidence="9" id="KW-1185">Reference proteome</keyword>
<dbReference type="AlphaFoldDB" id="A0A9W6ZVA3"/>
<evidence type="ECO:0000259" key="6">
    <source>
        <dbReference type="Pfam" id="PF21131"/>
    </source>
</evidence>
<dbReference type="SUPFAM" id="SSF50447">
    <property type="entry name" value="Translation proteins"/>
    <property type="match status" value="1"/>
</dbReference>
<comment type="caution">
    <text evidence="8">The sequence shown here is derived from an EMBL/GenBank/DDBJ whole genome shotgun (WGS) entry which is preliminary data.</text>
</comment>
<feature type="domain" description="Selenocysteine-specific elongation factor C-terminal RIFT" evidence="6">
    <location>
        <begin position="437"/>
        <end position="500"/>
    </location>
</feature>
<dbReference type="GO" id="GO:0001514">
    <property type="term" value="P:selenocysteine incorporation"/>
    <property type="evidence" value="ECO:0007669"/>
    <property type="project" value="TreeGrafter"/>
</dbReference>
<accession>A0A9W6ZVA3</accession>
<dbReference type="OrthoDB" id="2067at2759"/>
<dbReference type="Gene3D" id="3.40.50.300">
    <property type="entry name" value="P-loop containing nucleotide triphosphate hydrolases"/>
    <property type="match status" value="1"/>
</dbReference>
<dbReference type="Proteomes" id="UP001165082">
    <property type="component" value="Unassembled WGS sequence"/>
</dbReference>
<sequence>MLSDLGSTASFDKSPAEASRGITLDLGFSTFLTPSPNPLRFTVCDCPGHSSLIRQVLSCRSIVDAVVLVVSAIEGVQAQTVECLVIADTVLKGPKPHARGLVVVTKVDGIAGGVGGDRWLEVVGEVRSLIKGTNMEGCEFVPCSAKEPEKYAQGVKDGIRGSVDLGNVVETRSVVGKRDLYFMIDHSFAIRGVGTVCTGTVVAGSVSVGDEVFFPRFRRSCKVKSIQSFKEQVTGITAGDRAGICVAGLDAKQLERGACVGTGGDVVTVKEAIAKISRVRMFEKLPMKHGKYHVTIGNDTVMAKVQFFGAVEMRGNPGGGVWDSPDYLTQEHYVDGEEGGSGILPQWGILKFDQPVVCRRSENVIGSRLDTDEKCRLAIKGDKTNKMEQGFISVPDRAAGERIRVSGSDEKGKVGKGKKKGFDAPPPPPPASKVDTNRVGAVEKDKGDGIFIVSALFEASDNVKLFVDERVERVGGGGDGRVVAAFGKAGKCKVKFEDGSVKVGDKVRIVGK</sequence>
<evidence type="ECO:0000259" key="7">
    <source>
        <dbReference type="Pfam" id="PF21208"/>
    </source>
</evidence>
<evidence type="ECO:0000256" key="1">
    <source>
        <dbReference type="ARBA" id="ARBA00004229"/>
    </source>
</evidence>
<gene>
    <name evidence="8" type="ORF">TrRE_jg9441</name>
</gene>
<evidence type="ECO:0000313" key="8">
    <source>
        <dbReference type="EMBL" id="GMH59041.1"/>
    </source>
</evidence>
<reference evidence="8" key="1">
    <citation type="submission" date="2022-07" db="EMBL/GenBank/DDBJ databases">
        <title>Genome analysis of Parmales, a sister group of diatoms, reveals the evolutionary specialization of diatoms from phago-mixotrophs to photoautotrophs.</title>
        <authorList>
            <person name="Ban H."/>
            <person name="Sato S."/>
            <person name="Yoshikawa S."/>
            <person name="Kazumasa Y."/>
            <person name="Nakamura Y."/>
            <person name="Ichinomiya M."/>
            <person name="Saitoh K."/>
            <person name="Sato N."/>
            <person name="Blanc-Mathieu R."/>
            <person name="Endo H."/>
            <person name="Kuwata A."/>
            <person name="Ogata H."/>
        </authorList>
    </citation>
    <scope>NUCLEOTIDE SEQUENCE</scope>
</reference>
<dbReference type="InterPro" id="IPR009000">
    <property type="entry name" value="Transl_B-barrel_sf"/>
</dbReference>
<evidence type="ECO:0000259" key="5">
    <source>
        <dbReference type="Pfam" id="PF03144"/>
    </source>
</evidence>
<evidence type="ECO:0000256" key="3">
    <source>
        <dbReference type="SAM" id="MobiDB-lite"/>
    </source>
</evidence>
<evidence type="ECO:0000256" key="2">
    <source>
        <dbReference type="ARBA" id="ARBA00021392"/>
    </source>
</evidence>
<dbReference type="InterPro" id="IPR027417">
    <property type="entry name" value="P-loop_NTPase"/>
</dbReference>
<dbReference type="GO" id="GO:0003924">
    <property type="term" value="F:GTPase activity"/>
    <property type="evidence" value="ECO:0007669"/>
    <property type="project" value="InterPro"/>
</dbReference>
<dbReference type="GO" id="GO:0009507">
    <property type="term" value="C:chloroplast"/>
    <property type="evidence" value="ECO:0007669"/>
    <property type="project" value="UniProtKB-SubCell"/>
</dbReference>
<dbReference type="InterPro" id="IPR050055">
    <property type="entry name" value="EF-Tu_GTPase"/>
</dbReference>
<dbReference type="Pfam" id="PF00009">
    <property type="entry name" value="GTP_EFTU"/>
    <property type="match status" value="1"/>
</dbReference>
<protein>
    <recommendedName>
        <fullName evidence="2">Elongation factor Tu, chloroplastic</fullName>
    </recommendedName>
</protein>
<dbReference type="EMBL" id="BRXZ01000980">
    <property type="protein sequence ID" value="GMH59041.1"/>
    <property type="molecule type" value="Genomic_DNA"/>
</dbReference>
<proteinExistence type="predicted"/>
<name>A0A9W6ZVA3_9STRA</name>
<organism evidence="8 9">
    <name type="scientific">Triparma retinervis</name>
    <dbReference type="NCBI Taxonomy" id="2557542"/>
    <lineage>
        <taxon>Eukaryota</taxon>
        <taxon>Sar</taxon>
        <taxon>Stramenopiles</taxon>
        <taxon>Ochrophyta</taxon>
        <taxon>Bolidophyceae</taxon>
        <taxon>Parmales</taxon>
        <taxon>Triparmaceae</taxon>
        <taxon>Triparma</taxon>
    </lineage>
</organism>
<evidence type="ECO:0000313" key="9">
    <source>
        <dbReference type="Proteomes" id="UP001165082"/>
    </source>
</evidence>